<protein>
    <submittedName>
        <fullName evidence="3">Uncharacterized protein</fullName>
    </submittedName>
</protein>
<reference evidence="3" key="1">
    <citation type="submission" date="2022-11" db="EMBL/GenBank/DDBJ databases">
        <authorList>
            <person name="Petersen C."/>
        </authorList>
    </citation>
    <scope>NUCLEOTIDE SEQUENCE</scope>
    <source>
        <strain evidence="3">IBT 34128</strain>
    </source>
</reference>
<proteinExistence type="predicted"/>
<keyword evidence="2" id="KW-0472">Membrane</keyword>
<comment type="caution">
    <text evidence="3">The sequence shown here is derived from an EMBL/GenBank/DDBJ whole genome shotgun (WGS) entry which is preliminary data.</text>
</comment>
<keyword evidence="2" id="KW-1133">Transmembrane helix</keyword>
<dbReference type="AlphaFoldDB" id="A0A9W9FQD8"/>
<feature type="region of interest" description="Disordered" evidence="1">
    <location>
        <begin position="88"/>
        <end position="138"/>
    </location>
</feature>
<dbReference type="Proteomes" id="UP001141434">
    <property type="component" value="Unassembled WGS sequence"/>
</dbReference>
<keyword evidence="4" id="KW-1185">Reference proteome</keyword>
<evidence type="ECO:0000313" key="3">
    <source>
        <dbReference type="EMBL" id="KAJ5104442.1"/>
    </source>
</evidence>
<dbReference type="GeneID" id="81391539"/>
<accession>A0A9W9FQD8</accession>
<keyword evidence="2" id="KW-0812">Transmembrane</keyword>
<evidence type="ECO:0000313" key="4">
    <source>
        <dbReference type="Proteomes" id="UP001141434"/>
    </source>
</evidence>
<gene>
    <name evidence="3" type="ORF">NUU61_001789</name>
</gene>
<organism evidence="3 4">
    <name type="scientific">Penicillium alfredii</name>
    <dbReference type="NCBI Taxonomy" id="1506179"/>
    <lineage>
        <taxon>Eukaryota</taxon>
        <taxon>Fungi</taxon>
        <taxon>Dikarya</taxon>
        <taxon>Ascomycota</taxon>
        <taxon>Pezizomycotina</taxon>
        <taxon>Eurotiomycetes</taxon>
        <taxon>Eurotiomycetidae</taxon>
        <taxon>Eurotiales</taxon>
        <taxon>Aspergillaceae</taxon>
        <taxon>Penicillium</taxon>
    </lineage>
</organism>
<dbReference type="EMBL" id="JAPMSZ010000004">
    <property type="protein sequence ID" value="KAJ5104442.1"/>
    <property type="molecule type" value="Genomic_DNA"/>
</dbReference>
<evidence type="ECO:0000256" key="2">
    <source>
        <dbReference type="SAM" id="Phobius"/>
    </source>
</evidence>
<dbReference type="RefSeq" id="XP_056513438.1">
    <property type="nucleotide sequence ID" value="XM_056652371.1"/>
</dbReference>
<feature type="compositionally biased region" description="Acidic residues" evidence="1">
    <location>
        <begin position="119"/>
        <end position="129"/>
    </location>
</feature>
<feature type="transmembrane region" description="Helical" evidence="2">
    <location>
        <begin position="6"/>
        <end position="24"/>
    </location>
</feature>
<feature type="region of interest" description="Disordered" evidence="1">
    <location>
        <begin position="150"/>
        <end position="180"/>
    </location>
</feature>
<feature type="compositionally biased region" description="Low complexity" evidence="1">
    <location>
        <begin position="156"/>
        <end position="166"/>
    </location>
</feature>
<evidence type="ECO:0000256" key="1">
    <source>
        <dbReference type="SAM" id="MobiDB-lite"/>
    </source>
</evidence>
<name>A0A9W9FQD8_9EURO</name>
<sequence>MAQASLLFPMICLLVSFAFIVCLYHQSFWKYLQKCLRSTLRLWRRGRFMILRRHRRNQHPGDARQKVAGPSNIVGAFEVHDDELEMPEFHCSSSDTSTTESSSTDPSSEVSLFWSMSDPAEEPGTDVEDDMHTDRGTHHGYTALQYSEDLQNHQTASPASDPSSASQLSTNSPEHQYSALSSQSLLLPAWEQELQHRIQEGRGPSAWLDCMVEWAVQRWQGGMEPDM</sequence>
<feature type="compositionally biased region" description="Low complexity" evidence="1">
    <location>
        <begin position="92"/>
        <end position="111"/>
    </location>
</feature>
<dbReference type="OrthoDB" id="4504150at2759"/>
<reference evidence="3" key="2">
    <citation type="journal article" date="2023" name="IMA Fungus">
        <title>Comparative genomic study of the Penicillium genus elucidates a diverse pangenome and 15 lateral gene transfer events.</title>
        <authorList>
            <person name="Petersen C."/>
            <person name="Sorensen T."/>
            <person name="Nielsen M.R."/>
            <person name="Sondergaard T.E."/>
            <person name="Sorensen J.L."/>
            <person name="Fitzpatrick D.A."/>
            <person name="Frisvad J.C."/>
            <person name="Nielsen K.L."/>
        </authorList>
    </citation>
    <scope>NUCLEOTIDE SEQUENCE</scope>
    <source>
        <strain evidence="3">IBT 34128</strain>
    </source>
</reference>